<dbReference type="EMBL" id="JNAD02000002">
    <property type="protein sequence ID" value="RKM97907.1"/>
    <property type="molecule type" value="Genomic_DNA"/>
</dbReference>
<evidence type="ECO:0000313" key="1">
    <source>
        <dbReference type="EMBL" id="RKM97907.1"/>
    </source>
</evidence>
<evidence type="ECO:0000313" key="2">
    <source>
        <dbReference type="Proteomes" id="UP000028058"/>
    </source>
</evidence>
<name>A0A3M8F7V7_9ACTN</name>
<dbReference type="RefSeq" id="WP_043461851.1">
    <property type="nucleotide sequence ID" value="NZ_CP134822.1"/>
</dbReference>
<gene>
    <name evidence="1" type="ORF">SFRA_004985</name>
</gene>
<accession>A0A3M8F7V7</accession>
<comment type="caution">
    <text evidence="1">The sequence shown here is derived from an EMBL/GenBank/DDBJ whole genome shotgun (WGS) entry which is preliminary data.</text>
</comment>
<dbReference type="Proteomes" id="UP000028058">
    <property type="component" value="Unassembled WGS sequence"/>
</dbReference>
<protein>
    <submittedName>
        <fullName evidence="1">Uncharacterized protein</fullName>
    </submittedName>
</protein>
<dbReference type="AlphaFoldDB" id="A0A3M8F7V7"/>
<dbReference type="OrthoDB" id="5194016at2"/>
<keyword evidence="2" id="KW-1185">Reference proteome</keyword>
<reference evidence="1 2" key="1">
    <citation type="journal article" date="2014" name="Genome Announc.">
        <title>Draft Genome Sequence of Streptomyces fradiae ATCC 19609, a Strain Highly Sensitive to Antibiotics.</title>
        <authorList>
            <person name="Bekker O.B."/>
            <person name="Klimina K.M."/>
            <person name="Vatlin A.A."/>
            <person name="Zakharevich N.V."/>
            <person name="Kasianov A.S."/>
            <person name="Danilenko V.N."/>
        </authorList>
    </citation>
    <scope>NUCLEOTIDE SEQUENCE [LARGE SCALE GENOMIC DNA]</scope>
    <source>
        <strain evidence="1 2">ATCC 19609</strain>
    </source>
</reference>
<sequence length="108" mass="11759">MRPEDRNTTDNCLAYREVSAPEYAATAARTFERTWISKNHLMLSGPCPRCSCFMEVQLVSEVFKTPGAWAAGPEPFICEGADRPHPGSPPGETGCGASWLYAVPGSHE</sequence>
<organism evidence="1 2">
    <name type="scientific">Streptomyces xinghaiensis</name>
    <dbReference type="NCBI Taxonomy" id="1038928"/>
    <lineage>
        <taxon>Bacteria</taxon>
        <taxon>Bacillati</taxon>
        <taxon>Actinomycetota</taxon>
        <taxon>Actinomycetes</taxon>
        <taxon>Kitasatosporales</taxon>
        <taxon>Streptomycetaceae</taxon>
        <taxon>Streptomyces</taxon>
    </lineage>
</organism>
<proteinExistence type="predicted"/>